<proteinExistence type="predicted"/>
<organism evidence="2 3">
    <name type="scientific">Niveomyces insectorum RCEF 264</name>
    <dbReference type="NCBI Taxonomy" id="1081102"/>
    <lineage>
        <taxon>Eukaryota</taxon>
        <taxon>Fungi</taxon>
        <taxon>Dikarya</taxon>
        <taxon>Ascomycota</taxon>
        <taxon>Pezizomycotina</taxon>
        <taxon>Sordariomycetes</taxon>
        <taxon>Hypocreomycetidae</taxon>
        <taxon>Hypocreales</taxon>
        <taxon>Cordycipitaceae</taxon>
        <taxon>Niveomyces</taxon>
    </lineage>
</organism>
<keyword evidence="3" id="KW-1185">Reference proteome</keyword>
<feature type="compositionally biased region" description="Polar residues" evidence="1">
    <location>
        <begin position="90"/>
        <end position="103"/>
    </location>
</feature>
<feature type="compositionally biased region" description="Basic and acidic residues" evidence="1">
    <location>
        <begin position="334"/>
        <end position="348"/>
    </location>
</feature>
<protein>
    <submittedName>
        <fullName evidence="2">C6 zinc finger domain containing protein</fullName>
    </submittedName>
</protein>
<feature type="region of interest" description="Disordered" evidence="1">
    <location>
        <begin position="836"/>
        <end position="864"/>
    </location>
</feature>
<name>A0A167TTI1_9HYPO</name>
<feature type="compositionally biased region" description="Polar residues" evidence="1">
    <location>
        <begin position="978"/>
        <end position="997"/>
    </location>
</feature>
<gene>
    <name evidence="2" type="ORF">SPI_04955</name>
</gene>
<dbReference type="OrthoDB" id="3437384at2759"/>
<feature type="region of interest" description="Disordered" evidence="1">
    <location>
        <begin position="500"/>
        <end position="521"/>
    </location>
</feature>
<evidence type="ECO:0000313" key="2">
    <source>
        <dbReference type="EMBL" id="OAA60931.1"/>
    </source>
</evidence>
<feature type="region of interest" description="Disordered" evidence="1">
    <location>
        <begin position="1"/>
        <end position="152"/>
    </location>
</feature>
<feature type="region of interest" description="Disordered" evidence="1">
    <location>
        <begin position="733"/>
        <end position="811"/>
    </location>
</feature>
<feature type="compositionally biased region" description="Basic and acidic residues" evidence="1">
    <location>
        <begin position="400"/>
        <end position="409"/>
    </location>
</feature>
<feature type="compositionally biased region" description="Polar residues" evidence="1">
    <location>
        <begin position="25"/>
        <end position="53"/>
    </location>
</feature>
<feature type="region of interest" description="Disordered" evidence="1">
    <location>
        <begin position="974"/>
        <end position="997"/>
    </location>
</feature>
<feature type="compositionally biased region" description="Polar residues" evidence="1">
    <location>
        <begin position="387"/>
        <end position="399"/>
    </location>
</feature>
<feature type="compositionally biased region" description="Polar residues" evidence="1">
    <location>
        <begin position="355"/>
        <end position="371"/>
    </location>
</feature>
<comment type="caution">
    <text evidence="2">The sequence shown here is derived from an EMBL/GenBank/DDBJ whole genome shotgun (WGS) entry which is preliminary data.</text>
</comment>
<sequence>MPSGGGPRPLPALPPPARLVDTRARQSTIGSATPPRSQIPQSRVLSSSPTSSFRYPVPRIPGFENLVDDETDSDDELLLPGAASHPGANISRSATSPTLSPQRQRVDEGIAGSSSSSTPSVRVDGTGNPRHATFTEAAHGGPLDATTTDDSDLTAAARRAEVRRLTHKMMLAELRKEEEQRAQVPRQYKRSIMSTISEDPSDAAGLSDGGLFCNSAETAGGGEERHRAQPAVAGSGQPSKKPTSSGANAQKNMPRTARPISAFMPLAGFLGLQTSCKAEPLQDVEFRGRVRSARPWIIKAWKRSSLAATEPRQAVIESGGLPPQEPVPSTELASVKKDEISTGSRKENGAVLGTTKPNTSNAKETQQQLTPLASALQPENIDPNRAHGQSKSLSSTDTDGSIHEAREAHVVALGRPRLSSNNGRSGGNTAYDDDPDLPHSSNKNHNVSCLLQVAADHGTKHVRGPSRASEASRISSLVLPPPLVTKDFEESKDAHVLRRQSDGNTAPPAAHTPAIKCGGVASKNRPQTLPSRKGFIQLQFSSLGRLNPISGSKTSKAESRTLPLVVDGESKPKSASSEKIGNPTHRIAPESTPRRQRICRTPLDSHFKEDIRPSNRGCDGTRLFKGPSIDAYHFPETWWRIAAETSEAQFCDTPLGDGITERNQGAYFGANESRSVLPGNWLSDGGDNSNRESIQQTKPFYRGIGGTFKYGMSKIIPTRRSLAISRPAICISPPVSSGRGHIAHTVSKNPEGHEERPQETLSPAVKAEVIRSRPGSQRKKSLLETGAVRQKSHKQGANTETPSPTFSRQSQDTIEGIESIFGELVNVGENQERTSLAQNQQYQKKHDSDFQSQEKPSAPLTAPSTPVTQAYAKIQAYLVKERLENRGGGIDEHLATTVGGSTARGASPFQNLQEAQSKPADACSIKSDTTPVKRPFDKASSPSKYMTWNGPTKAQPPLMESTLEFGTELEKILRSGGEESNLSALTSQTLDQSLRYD</sequence>
<feature type="compositionally biased region" description="Polar residues" evidence="1">
    <location>
        <begin position="940"/>
        <end position="952"/>
    </location>
</feature>
<accession>A0A167TTI1</accession>
<evidence type="ECO:0000313" key="3">
    <source>
        <dbReference type="Proteomes" id="UP000076874"/>
    </source>
</evidence>
<feature type="region of interest" description="Disordered" evidence="1">
    <location>
        <begin position="928"/>
        <end position="958"/>
    </location>
</feature>
<dbReference type="EMBL" id="AZHD01000008">
    <property type="protein sequence ID" value="OAA60931.1"/>
    <property type="molecule type" value="Genomic_DNA"/>
</dbReference>
<feature type="region of interest" description="Disordered" evidence="1">
    <location>
        <begin position="214"/>
        <end position="252"/>
    </location>
</feature>
<feature type="region of interest" description="Disordered" evidence="1">
    <location>
        <begin position="567"/>
        <end position="595"/>
    </location>
</feature>
<feature type="region of interest" description="Disordered" evidence="1">
    <location>
        <begin position="316"/>
        <end position="444"/>
    </location>
</feature>
<feature type="compositionally biased region" description="Polar residues" evidence="1">
    <location>
        <begin position="236"/>
        <end position="252"/>
    </location>
</feature>
<evidence type="ECO:0000256" key="1">
    <source>
        <dbReference type="SAM" id="MobiDB-lite"/>
    </source>
</evidence>
<dbReference type="AlphaFoldDB" id="A0A167TTI1"/>
<reference evidence="2 3" key="1">
    <citation type="journal article" date="2016" name="Genome Biol. Evol.">
        <title>Divergent and convergent evolution of fungal pathogenicity.</title>
        <authorList>
            <person name="Shang Y."/>
            <person name="Xiao G."/>
            <person name="Zheng P."/>
            <person name="Cen K."/>
            <person name="Zhan S."/>
            <person name="Wang C."/>
        </authorList>
    </citation>
    <scope>NUCLEOTIDE SEQUENCE [LARGE SCALE GENOMIC DNA]</scope>
    <source>
        <strain evidence="2 3">RCEF 264</strain>
    </source>
</reference>
<dbReference type="Proteomes" id="UP000076874">
    <property type="component" value="Unassembled WGS sequence"/>
</dbReference>
<feature type="compositionally biased region" description="Polar residues" evidence="1">
    <location>
        <begin position="795"/>
        <end position="811"/>
    </location>
</feature>
<feature type="compositionally biased region" description="Acidic residues" evidence="1">
    <location>
        <begin position="66"/>
        <end position="77"/>
    </location>
</feature>
<feature type="compositionally biased region" description="Pro residues" evidence="1">
    <location>
        <begin position="8"/>
        <end position="17"/>
    </location>
</feature>